<dbReference type="KEGG" id="mets:DK389_25505"/>
<dbReference type="RefSeq" id="WP_109893861.1">
    <property type="nucleotide sequence ID" value="NZ_CP029550.1"/>
</dbReference>
<protein>
    <submittedName>
        <fullName evidence="1">Uncharacterized protein</fullName>
    </submittedName>
</protein>
<accession>A0A2U8WAR8</accession>
<reference evidence="2" key="1">
    <citation type="submission" date="2018-05" db="EMBL/GenBank/DDBJ databases">
        <title>Complete Genome Sequence of Methylobacterium sp. 17SD2-17.</title>
        <authorList>
            <person name="Srinivasan S."/>
        </authorList>
    </citation>
    <scope>NUCLEOTIDE SEQUENCE [LARGE SCALE GENOMIC DNA]</scope>
    <source>
        <strain evidence="2">17SD2-17</strain>
    </source>
</reference>
<proteinExistence type="predicted"/>
<dbReference type="EMBL" id="CP029550">
    <property type="protein sequence ID" value="AWN43244.1"/>
    <property type="molecule type" value="Genomic_DNA"/>
</dbReference>
<dbReference type="OrthoDB" id="7997598at2"/>
<keyword evidence="2" id="KW-1185">Reference proteome</keyword>
<organism evidence="1 2">
    <name type="scientific">Methylobacterium durans</name>
    <dbReference type="NCBI Taxonomy" id="2202825"/>
    <lineage>
        <taxon>Bacteria</taxon>
        <taxon>Pseudomonadati</taxon>
        <taxon>Pseudomonadota</taxon>
        <taxon>Alphaproteobacteria</taxon>
        <taxon>Hyphomicrobiales</taxon>
        <taxon>Methylobacteriaceae</taxon>
        <taxon>Methylobacterium</taxon>
    </lineage>
</organism>
<dbReference type="Proteomes" id="UP000245926">
    <property type="component" value="Chromosome"/>
</dbReference>
<name>A0A2U8WAR8_9HYPH</name>
<sequence>MTLHLRPVRVATGSGDEEGRLVFDGERFLCVLVRLSDAYGPDADKWFLEVGVGRLDGPDHPTFADLDAVQDWIARRLARRLLSS</sequence>
<evidence type="ECO:0000313" key="2">
    <source>
        <dbReference type="Proteomes" id="UP000245926"/>
    </source>
</evidence>
<evidence type="ECO:0000313" key="1">
    <source>
        <dbReference type="EMBL" id="AWN43244.1"/>
    </source>
</evidence>
<dbReference type="AlphaFoldDB" id="A0A2U8WAR8"/>
<gene>
    <name evidence="1" type="ORF">DK389_25505</name>
</gene>